<evidence type="ECO:0008006" key="3">
    <source>
        <dbReference type="Google" id="ProtNLM"/>
    </source>
</evidence>
<evidence type="ECO:0000313" key="1">
    <source>
        <dbReference type="EMBL" id="UZF47456.1"/>
    </source>
</evidence>
<dbReference type="RefSeq" id="WP_179161688.1">
    <property type="nucleotide sequence ID" value="NZ_CP083974.1"/>
</dbReference>
<dbReference type="AlphaFoldDB" id="A0AA46WZR9"/>
<name>A0AA46WZR9_RHORH</name>
<accession>A0AA46WZR9</accession>
<dbReference type="EMBL" id="CP083974">
    <property type="protein sequence ID" value="UZF47456.1"/>
    <property type="molecule type" value="Genomic_DNA"/>
</dbReference>
<dbReference type="Proteomes" id="UP001162740">
    <property type="component" value="Chromosome"/>
</dbReference>
<reference evidence="1 2" key="1">
    <citation type="journal article" date="2021" name="Front. Microbiol.">
        <title>Bacterial Transformation of Aromatic Monomers in Softwood Black Liquor.</title>
        <authorList>
            <person name="Navas L.E."/>
            <person name="Dexter G."/>
            <person name="Liu J."/>
            <person name="Levy-Booth D."/>
            <person name="Cho M."/>
            <person name="Jang S.K."/>
            <person name="Mansfield S.D."/>
            <person name="Renneckar S."/>
            <person name="Mohn W.W."/>
            <person name="Eltis L.D."/>
        </authorList>
    </citation>
    <scope>NUCLEOTIDE SEQUENCE [LARGE SCALE GENOMIC DNA]</scope>
    <source>
        <strain evidence="1 2">GD02</strain>
    </source>
</reference>
<protein>
    <recommendedName>
        <fullName evidence="3">SAM-dependent methyltransferase</fullName>
    </recommendedName>
</protein>
<proteinExistence type="predicted"/>
<sequence>MRVLKSNYADRALELGFATGDDLARISAGWHIRAADRDGWFAPVHGEILCRISK</sequence>
<gene>
    <name evidence="1" type="ORF">KUM34_012770</name>
</gene>
<organism evidence="1 2">
    <name type="scientific">Rhodococcus rhodochrous</name>
    <dbReference type="NCBI Taxonomy" id="1829"/>
    <lineage>
        <taxon>Bacteria</taxon>
        <taxon>Bacillati</taxon>
        <taxon>Actinomycetota</taxon>
        <taxon>Actinomycetes</taxon>
        <taxon>Mycobacteriales</taxon>
        <taxon>Nocardiaceae</taxon>
        <taxon>Rhodococcus</taxon>
    </lineage>
</organism>
<evidence type="ECO:0000313" key="2">
    <source>
        <dbReference type="Proteomes" id="UP001162740"/>
    </source>
</evidence>